<accession>Q2G6J6</accession>
<evidence type="ECO:0000256" key="1">
    <source>
        <dbReference type="ARBA" id="ARBA00008580"/>
    </source>
</evidence>
<dbReference type="eggNOG" id="COG3609">
    <property type="taxonomic scope" value="Bacteria"/>
</dbReference>
<dbReference type="CDD" id="cd22231">
    <property type="entry name" value="RHH_NikR_HicB-like"/>
    <property type="match status" value="1"/>
</dbReference>
<dbReference type="HOGENOM" id="CLU_144805_3_1_5"/>
<dbReference type="GO" id="GO:0003677">
    <property type="term" value="F:DNA binding"/>
    <property type="evidence" value="ECO:0007669"/>
    <property type="project" value="UniProtKB-KW"/>
</dbReference>
<dbReference type="Gene3D" id="6.10.10.120">
    <property type="entry name" value="Antitoxin ParD1-like"/>
    <property type="match status" value="1"/>
</dbReference>
<gene>
    <name evidence="4" type="ordered locus">Saro_2088</name>
</gene>
<dbReference type="Proteomes" id="UP000009134">
    <property type="component" value="Chromosome"/>
</dbReference>
<dbReference type="PANTHER" id="PTHR36582">
    <property type="entry name" value="ANTITOXIN PARD"/>
    <property type="match status" value="1"/>
</dbReference>
<keyword evidence="2" id="KW-1277">Toxin-antitoxin system</keyword>
<protein>
    <submittedName>
        <fullName evidence="4">Putative transcriptional regulator, CopG/Arc/MetJ DNA-binding domain</fullName>
    </submittedName>
</protein>
<name>Q2G6J6_NOVAD</name>
<dbReference type="STRING" id="279238.Saro_2088"/>
<dbReference type="InterPro" id="IPR022789">
    <property type="entry name" value="ParD"/>
</dbReference>
<dbReference type="AlphaFoldDB" id="Q2G6J6"/>
<proteinExistence type="inferred from homology"/>
<dbReference type="Pfam" id="PF03693">
    <property type="entry name" value="ParD_antitoxin"/>
    <property type="match status" value="1"/>
</dbReference>
<dbReference type="InterPro" id="IPR010985">
    <property type="entry name" value="Ribbon_hlx_hlx"/>
</dbReference>
<dbReference type="RefSeq" id="WP_011445736.1">
    <property type="nucleotide sequence ID" value="NC_007794.1"/>
</dbReference>
<evidence type="ECO:0000313" key="4">
    <source>
        <dbReference type="EMBL" id="ABD26527.1"/>
    </source>
</evidence>
<dbReference type="EMBL" id="CP000248">
    <property type="protein sequence ID" value="ABD26527.1"/>
    <property type="molecule type" value="Genomic_DNA"/>
</dbReference>
<reference evidence="5" key="1">
    <citation type="submission" date="2006-01" db="EMBL/GenBank/DDBJ databases">
        <title>Complete sequence of Novosphingobium aromaticivorans DSM 12444.</title>
        <authorList>
            <consortium name="US DOE Joint Genome Institute"/>
            <person name="Copeland A."/>
            <person name="Lucas S."/>
            <person name="Lapidus A."/>
            <person name="Barry K."/>
            <person name="Detter J.C."/>
            <person name="Glavina T."/>
            <person name="Hammon N."/>
            <person name="Israni S."/>
            <person name="Pitluck S."/>
            <person name="Chain P."/>
            <person name="Malfatti S."/>
            <person name="Shin M."/>
            <person name="Vergez L."/>
            <person name="Schmutz J."/>
            <person name="Larimer F."/>
            <person name="Land M."/>
            <person name="Kyrpides N."/>
            <person name="Ivanova N."/>
            <person name="Fredrickson J."/>
            <person name="Balkwill D."/>
            <person name="Romine M.F."/>
            <person name="Richardson P."/>
        </authorList>
    </citation>
    <scope>NUCLEOTIDE SEQUENCE [LARGE SCALE GENOMIC DNA]</scope>
    <source>
        <strain evidence="5">ATCC 700278 / DSM 12444 / CCUG 56034 / CIP 105152 / NBRC 16084 / F199</strain>
    </source>
</reference>
<dbReference type="KEGG" id="nar:Saro_2088"/>
<evidence type="ECO:0000313" key="5">
    <source>
        <dbReference type="Proteomes" id="UP000009134"/>
    </source>
</evidence>
<dbReference type="PANTHER" id="PTHR36582:SF2">
    <property type="entry name" value="ANTITOXIN PARD"/>
    <property type="match status" value="1"/>
</dbReference>
<dbReference type="NCBIfam" id="TIGR02606">
    <property type="entry name" value="antidote_CC2985"/>
    <property type="match status" value="1"/>
</dbReference>
<feature type="region of interest" description="Disordered" evidence="3">
    <location>
        <begin position="54"/>
        <end position="85"/>
    </location>
</feature>
<dbReference type="InterPro" id="IPR038296">
    <property type="entry name" value="ParD_sf"/>
</dbReference>
<dbReference type="SUPFAM" id="SSF47598">
    <property type="entry name" value="Ribbon-helix-helix"/>
    <property type="match status" value="1"/>
</dbReference>
<sequence length="85" mass="9861">MAQMNISVPDRLKEWIESRVADGSFASSSDYVRDLVRQDQRERQKLERLRAEIERGRASGVSDTDPFDHLEELRQRARATGRDEA</sequence>
<feature type="compositionally biased region" description="Basic and acidic residues" evidence="3">
    <location>
        <begin position="66"/>
        <end position="85"/>
    </location>
</feature>
<evidence type="ECO:0000256" key="3">
    <source>
        <dbReference type="SAM" id="MobiDB-lite"/>
    </source>
</evidence>
<keyword evidence="4" id="KW-0238">DNA-binding</keyword>
<keyword evidence="5" id="KW-1185">Reference proteome</keyword>
<organism evidence="4 5">
    <name type="scientific">Novosphingobium aromaticivorans (strain ATCC 700278 / DSM 12444 / CCUG 56034 / CIP 105152 / NBRC 16084 / F199)</name>
    <dbReference type="NCBI Taxonomy" id="279238"/>
    <lineage>
        <taxon>Bacteria</taxon>
        <taxon>Pseudomonadati</taxon>
        <taxon>Pseudomonadota</taxon>
        <taxon>Alphaproteobacteria</taxon>
        <taxon>Sphingomonadales</taxon>
        <taxon>Sphingomonadaceae</taxon>
        <taxon>Novosphingobium</taxon>
    </lineage>
</organism>
<evidence type="ECO:0000256" key="2">
    <source>
        <dbReference type="ARBA" id="ARBA00022649"/>
    </source>
</evidence>
<comment type="similarity">
    <text evidence="1">Belongs to the ParD antitoxin family.</text>
</comment>
<dbReference type="GO" id="GO:0006355">
    <property type="term" value="P:regulation of DNA-templated transcription"/>
    <property type="evidence" value="ECO:0007669"/>
    <property type="project" value="InterPro"/>
</dbReference>